<dbReference type="GO" id="GO:0005525">
    <property type="term" value="F:GTP binding"/>
    <property type="evidence" value="ECO:0007669"/>
    <property type="project" value="InterPro"/>
</dbReference>
<protein>
    <submittedName>
        <fullName evidence="3">GTP-binding protein</fullName>
    </submittedName>
</protein>
<dbReference type="Pfam" id="PF02421">
    <property type="entry name" value="FeoB_N"/>
    <property type="match status" value="1"/>
</dbReference>
<dbReference type="PANTHER" id="PTHR43185">
    <property type="entry name" value="FERROUS IRON TRANSPORT PROTEIN B"/>
    <property type="match status" value="1"/>
</dbReference>
<reference evidence="3" key="1">
    <citation type="submission" date="2014-12" db="EMBL/GenBank/DDBJ databases">
        <authorList>
            <person name="Huang H.-H."/>
            <person name="Chen S.-C."/>
            <person name="Lai M.-C."/>
        </authorList>
    </citation>
    <scope>NUCLEOTIDE SEQUENCE</scope>
    <source>
        <strain evidence="3">K1F9705b</strain>
    </source>
</reference>
<proteinExistence type="predicted"/>
<feature type="transmembrane region" description="Helical" evidence="1">
    <location>
        <begin position="549"/>
        <end position="575"/>
    </location>
</feature>
<dbReference type="Gene3D" id="3.40.50.300">
    <property type="entry name" value="P-loop containing nucleotide triphosphate hydrolases"/>
    <property type="match status" value="1"/>
</dbReference>
<dbReference type="SUPFAM" id="SSF52540">
    <property type="entry name" value="P-loop containing nucleoside triphosphate hydrolases"/>
    <property type="match status" value="1"/>
</dbReference>
<feature type="transmembrane region" description="Helical" evidence="1">
    <location>
        <begin position="328"/>
        <end position="350"/>
    </location>
</feature>
<feature type="transmembrane region" description="Helical" evidence="1">
    <location>
        <begin position="289"/>
        <end position="308"/>
    </location>
</feature>
<name>A0A8J7W8C3_9EURY</name>
<evidence type="ECO:0000256" key="1">
    <source>
        <dbReference type="SAM" id="Phobius"/>
    </source>
</evidence>
<dbReference type="Pfam" id="PF07664">
    <property type="entry name" value="FeoB_C"/>
    <property type="match status" value="1"/>
</dbReference>
<dbReference type="InterPro" id="IPR011640">
    <property type="entry name" value="Fe2_transport_prot_B_C"/>
</dbReference>
<keyword evidence="1" id="KW-0472">Membrane</keyword>
<feature type="transmembrane region" description="Helical" evidence="1">
    <location>
        <begin position="362"/>
        <end position="386"/>
    </location>
</feature>
<feature type="transmembrane region" description="Helical" evidence="1">
    <location>
        <begin position="392"/>
        <end position="415"/>
    </location>
</feature>
<dbReference type="PROSITE" id="PS51711">
    <property type="entry name" value="G_FEOB"/>
    <property type="match status" value="1"/>
</dbReference>
<dbReference type="AlphaFoldDB" id="A0A8J7W8C3"/>
<feature type="domain" description="FeoB-type G" evidence="2">
    <location>
        <begin position="10"/>
        <end position="171"/>
    </location>
</feature>
<dbReference type="GO" id="GO:0005886">
    <property type="term" value="C:plasma membrane"/>
    <property type="evidence" value="ECO:0007669"/>
    <property type="project" value="TreeGrafter"/>
</dbReference>
<dbReference type="PANTHER" id="PTHR43185:SF1">
    <property type="entry name" value="FE(2+) TRANSPORTER FEOB"/>
    <property type="match status" value="1"/>
</dbReference>
<dbReference type="InterPro" id="IPR050860">
    <property type="entry name" value="FeoB_GTPase"/>
</dbReference>
<dbReference type="GO" id="GO:0015093">
    <property type="term" value="F:ferrous iron transmembrane transporter activity"/>
    <property type="evidence" value="ECO:0007669"/>
    <property type="project" value="InterPro"/>
</dbReference>
<dbReference type="PRINTS" id="PR00326">
    <property type="entry name" value="GTP1OBG"/>
</dbReference>
<organism evidence="3 4">
    <name type="scientific">Methanocalculus chunghsingensis</name>
    <dbReference type="NCBI Taxonomy" id="156457"/>
    <lineage>
        <taxon>Archaea</taxon>
        <taxon>Methanobacteriati</taxon>
        <taxon>Methanobacteriota</taxon>
        <taxon>Stenosarchaea group</taxon>
        <taxon>Methanomicrobia</taxon>
        <taxon>Methanomicrobiales</taxon>
        <taxon>Methanocalculaceae</taxon>
        <taxon>Methanocalculus</taxon>
    </lineage>
</organism>
<dbReference type="InterPro" id="IPR030389">
    <property type="entry name" value="G_FEOB_dom"/>
</dbReference>
<dbReference type="RefSeq" id="WP_211531312.1">
    <property type="nucleotide sequence ID" value="NZ_JWHL01000015.1"/>
</dbReference>
<sequence length="576" mass="61777">MDQPEGRSRQSLILLVGPPNVGKSVIFNNLSGMAVEMANYPGTTVDYTEGKADLGTIQARIIDTPGTYTLTGSNDAEEVAGRMLEGNPDLVVQILDACNLESSIYLALQVLELRLPTILVINRMDLLCERGGAIDTAALSRELGVPALTTTALSGEGLDTLRSTIIEILSGKLNAEPKREVPAEWEAAERIREAVTGVPESRPPTRREIIGDAVMRPWPGIAVAFVVLLGVLAIVVGMGMGLRRFILQPIVLGYIIPWIDTQVAGIVAPGLLQNILIGEYGFLNKGIEWPFTLILPYILSFYLALSILEDSGYMPRLGVMLDGLLGKIGLTGPSIIPILLGYGCGIPAIISTRALPSRKNQMMIALMVSLSVPCVAQTGAFISLLAARSVPALIFVAFLSVATLIITGAILNRLLPGRPTPMVMEIPDLLLPKASVLAKKLWMRIKHYLVDGVLPVIGGVAVAAILYETGLMARLGTFMSPLVRGWLHLPEEAAVPLLLGVFRKELTVLPLLEMDLTTLQLVVGSVVALFYVPCVAMLAILYRYFGMRFTLGVLILTTGAAFLIGGIIAQVGAVIF</sequence>
<comment type="caution">
    <text evidence="3">The sequence shown here is derived from an EMBL/GenBank/DDBJ whole genome shotgun (WGS) entry which is preliminary data.</text>
</comment>
<feature type="transmembrane region" description="Helical" evidence="1">
    <location>
        <begin position="254"/>
        <end position="277"/>
    </location>
</feature>
<feature type="transmembrane region" description="Helical" evidence="1">
    <location>
        <begin position="519"/>
        <end position="542"/>
    </location>
</feature>
<evidence type="ECO:0000313" key="3">
    <source>
        <dbReference type="EMBL" id="MBR1369591.1"/>
    </source>
</evidence>
<dbReference type="Proteomes" id="UP000730161">
    <property type="component" value="Unassembled WGS sequence"/>
</dbReference>
<dbReference type="InterPro" id="IPR011642">
    <property type="entry name" value="Gate_dom"/>
</dbReference>
<keyword evidence="1" id="KW-0812">Transmembrane</keyword>
<accession>A0A8J7W8C3</accession>
<evidence type="ECO:0000259" key="2">
    <source>
        <dbReference type="PROSITE" id="PS51711"/>
    </source>
</evidence>
<dbReference type="EMBL" id="JWHL01000015">
    <property type="protein sequence ID" value="MBR1369591.1"/>
    <property type="molecule type" value="Genomic_DNA"/>
</dbReference>
<dbReference type="InterPro" id="IPR006073">
    <property type="entry name" value="GTP-bd"/>
</dbReference>
<gene>
    <name evidence="3" type="ORF">RJ53_08880</name>
</gene>
<dbReference type="CDD" id="cd01879">
    <property type="entry name" value="FeoB"/>
    <property type="match status" value="1"/>
</dbReference>
<dbReference type="Pfam" id="PF07670">
    <property type="entry name" value="Gate"/>
    <property type="match status" value="2"/>
</dbReference>
<keyword evidence="4" id="KW-1185">Reference proteome</keyword>
<feature type="transmembrane region" description="Helical" evidence="1">
    <location>
        <begin position="448"/>
        <end position="467"/>
    </location>
</feature>
<keyword evidence="1" id="KW-1133">Transmembrane helix</keyword>
<feature type="transmembrane region" description="Helical" evidence="1">
    <location>
        <begin position="221"/>
        <end position="242"/>
    </location>
</feature>
<dbReference type="InterPro" id="IPR027417">
    <property type="entry name" value="P-loop_NTPase"/>
</dbReference>
<evidence type="ECO:0000313" key="4">
    <source>
        <dbReference type="Proteomes" id="UP000730161"/>
    </source>
</evidence>
<dbReference type="OrthoDB" id="85305at2157"/>